<name>A0ACA9K3D0_9GLOM</name>
<proteinExistence type="predicted"/>
<comment type="caution">
    <text evidence="1">The sequence shown here is derived from an EMBL/GenBank/DDBJ whole genome shotgun (WGS) entry which is preliminary data.</text>
</comment>
<sequence length="809" mass="89837">MVGAPIKKAAQALELFLRSLPEDSFFNVVSFGSSYDSLFPKSQPNSQSAISAALSFAQNMAANYYGTEIYQCLKWVFENKRNDMPTSVFLLTDGSVWNVDQITELVRSKVEESDDLRLFSLGIGSQVSHNLVETVARAGKGYAQFVTDYNKDGFEKKIIGFLKNALRPPIKDYKVEWTKNDVIEFEDDELSKNISEKPIISFFNEGGESLLPLPPADDFLSRLQFRQSPYDIPPIYQGVRLIVYCILAKGVEPKKSITLSAMSQDGPMRLEIPVDPVTLQGTKMHTLAARKLIQNLEDGTSFLHKHQKYRGKQVPYSVVRNQIISLGKTYSLASRYTSFIAIDERDVDITKEQDYKPLQMMVPNYISSNCGFGSIQSNYPKFGLGSNYSQKNYQNIGLNQPNLSQVGGFAFPISAQPQAFRYNVPNSRPVGGFTVTQSEVVNAPQSQFGGFAVATHAQSQAVNSRVAFGFRPPTQTASQSLFESNTSNDNEFGPVALTSQPLFGTNVLNNNRYSGFASGFRQATQTASQPLFGSNTSNNNEFGSVVQTASQPLFGTNMSNNNGYNGFEPATQTANSGGFGSTIQTTSQPLFGSITSNNSGFGTKTKTDGQSLFGGFGQPQFSEFGHQSLSSNHSQIQPSGFECTANIQPQEANINILNSSTQNQTLCGYQQMSQSGSVFTSNSTDIPQQKNEPTNPTLETLCNFLRFQSFDGKFLPSEEFYAYFKKDKTENNNLKEYCIKNNIDETIWTTSIAIGYLEIIMSSKYGEESELCKEKAERWLEKISGSEKTKVVEIAKEWIRKWVNHFQNK</sequence>
<reference evidence="1" key="1">
    <citation type="submission" date="2021-06" db="EMBL/GenBank/DDBJ databases">
        <authorList>
            <person name="Kallberg Y."/>
            <person name="Tangrot J."/>
            <person name="Rosling A."/>
        </authorList>
    </citation>
    <scope>NUCLEOTIDE SEQUENCE</scope>
    <source>
        <strain evidence="1">28 12/20/2015</strain>
    </source>
</reference>
<dbReference type="Proteomes" id="UP000789366">
    <property type="component" value="Unassembled WGS sequence"/>
</dbReference>
<organism evidence="1 2">
    <name type="scientific">Cetraspora pellucida</name>
    <dbReference type="NCBI Taxonomy" id="1433469"/>
    <lineage>
        <taxon>Eukaryota</taxon>
        <taxon>Fungi</taxon>
        <taxon>Fungi incertae sedis</taxon>
        <taxon>Mucoromycota</taxon>
        <taxon>Glomeromycotina</taxon>
        <taxon>Glomeromycetes</taxon>
        <taxon>Diversisporales</taxon>
        <taxon>Gigasporaceae</taxon>
        <taxon>Cetraspora</taxon>
    </lineage>
</organism>
<protein>
    <submittedName>
        <fullName evidence="1">8343_t:CDS:1</fullName>
    </submittedName>
</protein>
<gene>
    <name evidence="1" type="ORF">SPELUC_LOCUS730</name>
</gene>
<dbReference type="EMBL" id="CAJVPW010000309">
    <property type="protein sequence ID" value="CAG8449792.1"/>
    <property type="molecule type" value="Genomic_DNA"/>
</dbReference>
<evidence type="ECO:0000313" key="1">
    <source>
        <dbReference type="EMBL" id="CAG8449792.1"/>
    </source>
</evidence>
<accession>A0ACA9K3D0</accession>
<keyword evidence="2" id="KW-1185">Reference proteome</keyword>
<evidence type="ECO:0000313" key="2">
    <source>
        <dbReference type="Proteomes" id="UP000789366"/>
    </source>
</evidence>